<dbReference type="RefSeq" id="WP_055571016.1">
    <property type="nucleotide sequence ID" value="NZ_FMZK01000012.1"/>
</dbReference>
<sequence>MERWLTLVRPCATLASTADDEFGPVVGRFGGPLLLPDGIPDPGHPFVASIDLAALPADATDLPLPPDGHLLFFALADDQRDHQSVGSVVHVPVGTQVSQRDKHAWNVHEYEEWDREFGKLFEGYPEGELRARAEVSLPHHTSVFPAGQQLRADIPGHPLCDDLVEAWQETKDGIVQSGEMQIGGFGDEEDVDVDPVDVSVRTALYAVERGDWERPVSDDPADWVLLADWYAPGLRHREGSTLHWVIQREDLIARRFERTFTTFAWNP</sequence>
<dbReference type="Proteomes" id="UP000182100">
    <property type="component" value="Unassembled WGS sequence"/>
</dbReference>
<reference evidence="2" key="1">
    <citation type="submission" date="2016-10" db="EMBL/GenBank/DDBJ databases">
        <authorList>
            <person name="Varghese N."/>
            <person name="Submissions S."/>
        </authorList>
    </citation>
    <scope>NUCLEOTIDE SEQUENCE [LARGE SCALE GENOMIC DNA]</scope>
    <source>
        <strain evidence="2">CGMCC 4.3504</strain>
    </source>
</reference>
<dbReference type="AlphaFoldDB" id="A0A1G6Y1C0"/>
<dbReference type="InterPro" id="IPR015315">
    <property type="entry name" value="DUF1963"/>
</dbReference>
<evidence type="ECO:0000313" key="2">
    <source>
        <dbReference type="Proteomes" id="UP000182100"/>
    </source>
</evidence>
<keyword evidence="2" id="KW-1185">Reference proteome</keyword>
<dbReference type="EMBL" id="FMZK01000012">
    <property type="protein sequence ID" value="SDD84130.1"/>
    <property type="molecule type" value="Genomic_DNA"/>
</dbReference>
<dbReference type="InterPro" id="IPR035948">
    <property type="entry name" value="YwqG-like_sf"/>
</dbReference>
<dbReference type="Pfam" id="PF09234">
    <property type="entry name" value="DUF1963"/>
    <property type="match status" value="1"/>
</dbReference>
<dbReference type="Gene3D" id="2.30.320.10">
    <property type="entry name" value="YwqG-like"/>
    <property type="match status" value="1"/>
</dbReference>
<proteinExistence type="predicted"/>
<evidence type="ECO:0008006" key="3">
    <source>
        <dbReference type="Google" id="ProtNLM"/>
    </source>
</evidence>
<gene>
    <name evidence="1" type="ORF">SAMN05216505_112161</name>
</gene>
<protein>
    <recommendedName>
        <fullName evidence="3">DUF1963 domain-containing protein</fullName>
    </recommendedName>
</protein>
<evidence type="ECO:0000313" key="1">
    <source>
        <dbReference type="EMBL" id="SDD84130.1"/>
    </source>
</evidence>
<name>A0A1G6Y1C0_9ACTN</name>
<dbReference type="SUPFAM" id="SSF103032">
    <property type="entry name" value="Hypothetical protein YwqG"/>
    <property type="match status" value="1"/>
</dbReference>
<accession>A0A1G6Y1C0</accession>
<organism evidence="1 2">
    <name type="scientific">Streptomyces prasinopilosus</name>
    <dbReference type="NCBI Taxonomy" id="67344"/>
    <lineage>
        <taxon>Bacteria</taxon>
        <taxon>Bacillati</taxon>
        <taxon>Actinomycetota</taxon>
        <taxon>Actinomycetes</taxon>
        <taxon>Kitasatosporales</taxon>
        <taxon>Streptomycetaceae</taxon>
        <taxon>Streptomyces</taxon>
    </lineage>
</organism>